<name>I0INA7_LEPFC</name>
<protein>
    <recommendedName>
        <fullName evidence="5">Antitoxin</fullName>
    </recommendedName>
</protein>
<dbReference type="SUPFAM" id="SSF143120">
    <property type="entry name" value="YefM-like"/>
    <property type="match status" value="1"/>
</dbReference>
<evidence type="ECO:0000313" key="3">
    <source>
        <dbReference type="EMBL" id="BAM06756.1"/>
    </source>
</evidence>
<dbReference type="eggNOG" id="ENOG5033CC9">
    <property type="taxonomic scope" value="Bacteria"/>
</dbReference>
<dbReference type="PATRIC" id="fig|1162668.3.peg.1230"/>
<evidence type="ECO:0008006" key="5">
    <source>
        <dbReference type="Google" id="ProtNLM"/>
    </source>
</evidence>
<gene>
    <name evidence="3" type="ordered locus">LFE_1058</name>
</gene>
<evidence type="ECO:0000256" key="2">
    <source>
        <dbReference type="SAM" id="MobiDB-lite"/>
    </source>
</evidence>
<evidence type="ECO:0000313" key="4">
    <source>
        <dbReference type="Proteomes" id="UP000007382"/>
    </source>
</evidence>
<dbReference type="InterPro" id="IPR036165">
    <property type="entry name" value="YefM-like_sf"/>
</dbReference>
<reference evidence="3 4" key="1">
    <citation type="journal article" date="2012" name="J. Bacteriol.">
        <title>Complete Genome Sequence of Leptospirillum ferrooxidans Strain C2-3, Isolated from a Fresh Volcanic Ash Deposit on the Island of Miyake, Japan.</title>
        <authorList>
            <person name="Fujimura R."/>
            <person name="Sato Y."/>
            <person name="Nishizawa T."/>
            <person name="Oshima K."/>
            <person name="Kim S.-W."/>
            <person name="Hattori M."/>
            <person name="Kamijo T."/>
            <person name="Ohta H."/>
        </authorList>
    </citation>
    <scope>NUCLEOTIDE SEQUENCE [LARGE SCALE GENOMIC DNA]</scope>
    <source>
        <strain evidence="3 4">C2-3</strain>
    </source>
</reference>
<comment type="similarity">
    <text evidence="1">Belongs to the phD/YefM antitoxin family.</text>
</comment>
<keyword evidence="4" id="KW-1185">Reference proteome</keyword>
<dbReference type="KEGG" id="lfc:LFE_1058"/>
<proteinExistence type="inferred from homology"/>
<dbReference type="AlphaFoldDB" id="I0INA7"/>
<dbReference type="InterPro" id="IPR049537">
    <property type="entry name" value="RelB-like"/>
</dbReference>
<dbReference type="RefSeq" id="WP_014449246.1">
    <property type="nucleotide sequence ID" value="NC_017094.1"/>
</dbReference>
<reference evidence="4" key="2">
    <citation type="submission" date="2012-03" db="EMBL/GenBank/DDBJ databases">
        <title>The complete genome sequence of the pioneer microbe on fresh volcanic deposit, Leptospirillum ferrooxidans strain C2-3.</title>
        <authorList>
            <person name="Fujimura R."/>
            <person name="Sato Y."/>
            <person name="Nishizawa T."/>
            <person name="Nanba K."/>
            <person name="Oshima K."/>
            <person name="Hattori M."/>
            <person name="Kamijo T."/>
            <person name="Ohta H."/>
        </authorList>
    </citation>
    <scope>NUCLEOTIDE SEQUENCE [LARGE SCALE GENOMIC DNA]</scope>
    <source>
        <strain evidence="4">C2-3</strain>
    </source>
</reference>
<dbReference type="EMBL" id="AP012342">
    <property type="protein sequence ID" value="BAM06756.1"/>
    <property type="molecule type" value="Genomic_DNA"/>
</dbReference>
<dbReference type="Pfam" id="PF18506">
    <property type="entry name" value="RelB-like"/>
    <property type="match status" value="1"/>
</dbReference>
<sequence length="64" mass="7340">MNVILHPRYITDEQGKKMSVVLSVEEYEALMEEVEDLALVAERRNEETSPHEDVEARLKADGLL</sequence>
<organism evidence="3 4">
    <name type="scientific">Leptospirillum ferrooxidans (strain C2-3)</name>
    <dbReference type="NCBI Taxonomy" id="1162668"/>
    <lineage>
        <taxon>Bacteria</taxon>
        <taxon>Pseudomonadati</taxon>
        <taxon>Nitrospirota</taxon>
        <taxon>Nitrospiria</taxon>
        <taxon>Nitrospirales</taxon>
        <taxon>Nitrospiraceae</taxon>
        <taxon>Leptospirillum</taxon>
    </lineage>
</organism>
<evidence type="ECO:0000256" key="1">
    <source>
        <dbReference type="ARBA" id="ARBA00009981"/>
    </source>
</evidence>
<accession>I0INA7</accession>
<dbReference type="HOGENOM" id="CLU_195982_1_1_0"/>
<dbReference type="Proteomes" id="UP000007382">
    <property type="component" value="Chromosome"/>
</dbReference>
<feature type="region of interest" description="Disordered" evidence="2">
    <location>
        <begin position="43"/>
        <end position="64"/>
    </location>
</feature>